<name>A0A7I8L9I5_SPIIN</name>
<feature type="repeat" description="PPR" evidence="2">
    <location>
        <begin position="488"/>
        <end position="522"/>
    </location>
</feature>
<proteinExistence type="predicted"/>
<feature type="repeat" description="PPR" evidence="2">
    <location>
        <begin position="82"/>
        <end position="116"/>
    </location>
</feature>
<evidence type="ECO:0000313" key="4">
    <source>
        <dbReference type="EMBL" id="CAA7405938.1"/>
    </source>
</evidence>
<evidence type="ECO:0000313" key="5">
    <source>
        <dbReference type="Proteomes" id="UP000663760"/>
    </source>
</evidence>
<dbReference type="PANTHER" id="PTHR47926">
    <property type="entry name" value="PENTATRICOPEPTIDE REPEAT-CONTAINING PROTEIN"/>
    <property type="match status" value="1"/>
</dbReference>
<dbReference type="FunFam" id="1.25.40.10:FF:000285">
    <property type="entry name" value="Pentatricopeptide repeat-containing protein, chloroplastic"/>
    <property type="match status" value="1"/>
</dbReference>
<dbReference type="InterPro" id="IPR046960">
    <property type="entry name" value="PPR_At4g14850-like_plant"/>
</dbReference>
<dbReference type="Proteomes" id="UP000663760">
    <property type="component" value="Chromosome 12"/>
</dbReference>
<dbReference type="FunFam" id="1.25.40.10:FF:000090">
    <property type="entry name" value="Pentatricopeptide repeat-containing protein, chloroplastic"/>
    <property type="match status" value="1"/>
</dbReference>
<keyword evidence="5" id="KW-1185">Reference proteome</keyword>
<evidence type="ECO:0000256" key="3">
    <source>
        <dbReference type="SAM" id="MobiDB-lite"/>
    </source>
</evidence>
<feature type="repeat" description="PPR" evidence="2">
    <location>
        <begin position="187"/>
        <end position="221"/>
    </location>
</feature>
<dbReference type="PANTHER" id="PTHR47926:SF471">
    <property type="entry name" value="DYW DOMAIN-CONTAINING PROTEIN"/>
    <property type="match status" value="1"/>
</dbReference>
<dbReference type="Pfam" id="PF20431">
    <property type="entry name" value="E_motif"/>
    <property type="match status" value="1"/>
</dbReference>
<sequence>MDVPSTTNNWKHTAVFSPPTPGRPPPVKRKRWAPSSSPRRGCRCSGGSRSGAYESNVLLSAAAKRGPLDGALQLFFLLRDRDTVTWNTAISACLRHRRPRAALELFAEMLLSGRHPPDSITLRSALRACADMEELELLSQIHGYITKIEAFPDEDMAVLYTCMVDLYWELGNPKLARQLFDGISHKDVVAFTSMMTNCSRAGEYEEALRIFREMVEGGYAEINGYALSAALRACAGLLCESSGRQVHAGVIKSSLGSDVVVGTALVDLYSKCGDMTSAKSAFSSISEPNTAAWNALMDGCSMGGHEAVRLFSRMRLKEVNLDRTTLAIVLRACRDSSLRTIQQLHGLILKESTGSMDSYIGTALFQNYLACGCFHHARKLFDEIPGKDSVHFNLGISEYAQRGHLEEAVDLLFGSIEAADELNGGAITPLVSAVNDLKLGRQFHGLATKFGLDAGSNELLGSALISMYMKFRCQDEATQLFHDIDSPDVVSWTCLISGLSKIGETREGLNLYFKMVSEGSLLLPNYYTFSCLLRACASLLAVEEGKQIHAQLIKSHPSPCDAHVLNSLLDMYAKCGYIAEAKDIFKRIKEPDLAVWNAMIHGLARHGFADETMELFHELLAQRDLKPNNITFLGVLSACAHGGLVEEGYRWFRSIERPSVDHYSCMINMVARAGRLKEATGLLREMPFEPNEYIWASLLAASCVHQDPELGQYSAKRLLELNPRDAGAYIALSNLYAAASQWSEVKRLRKMMREQGIRKGPGLSWLRVSQASHVFVAGEDAHHRHPNRSP</sequence>
<evidence type="ECO:0000256" key="1">
    <source>
        <dbReference type="ARBA" id="ARBA00022737"/>
    </source>
</evidence>
<dbReference type="OrthoDB" id="1870791at2759"/>
<dbReference type="Gene3D" id="1.25.40.10">
    <property type="entry name" value="Tetratricopeptide repeat domain"/>
    <property type="match status" value="7"/>
</dbReference>
<dbReference type="GO" id="GO:0003723">
    <property type="term" value="F:RNA binding"/>
    <property type="evidence" value="ECO:0007669"/>
    <property type="project" value="InterPro"/>
</dbReference>
<feature type="compositionally biased region" description="Polar residues" evidence="3">
    <location>
        <begin position="1"/>
        <end position="11"/>
    </location>
</feature>
<reference evidence="4" key="1">
    <citation type="submission" date="2020-02" db="EMBL/GenBank/DDBJ databases">
        <authorList>
            <person name="Scholz U."/>
            <person name="Mascher M."/>
            <person name="Fiebig A."/>
        </authorList>
    </citation>
    <scope>NUCLEOTIDE SEQUENCE</scope>
</reference>
<dbReference type="NCBIfam" id="TIGR00756">
    <property type="entry name" value="PPR"/>
    <property type="match status" value="4"/>
</dbReference>
<dbReference type="Pfam" id="PF12854">
    <property type="entry name" value="PPR_1"/>
    <property type="match status" value="1"/>
</dbReference>
<accession>A0A7I8L9I5</accession>
<feature type="region of interest" description="Disordered" evidence="3">
    <location>
        <begin position="1"/>
        <end position="49"/>
    </location>
</feature>
<dbReference type="Pfam" id="PF13041">
    <property type="entry name" value="PPR_2"/>
    <property type="match status" value="2"/>
</dbReference>
<dbReference type="SUPFAM" id="SSF48452">
    <property type="entry name" value="TPR-like"/>
    <property type="match status" value="1"/>
</dbReference>
<dbReference type="Pfam" id="PF01535">
    <property type="entry name" value="PPR"/>
    <property type="match status" value="4"/>
</dbReference>
<dbReference type="InterPro" id="IPR046848">
    <property type="entry name" value="E_motif"/>
</dbReference>
<dbReference type="InterPro" id="IPR002885">
    <property type="entry name" value="PPR_rpt"/>
</dbReference>
<keyword evidence="1" id="KW-0677">Repeat</keyword>
<protein>
    <submittedName>
        <fullName evidence="4">Uncharacterized protein</fullName>
    </submittedName>
</protein>
<dbReference type="EMBL" id="LR746275">
    <property type="protein sequence ID" value="CAA7405938.1"/>
    <property type="molecule type" value="Genomic_DNA"/>
</dbReference>
<organism evidence="4 5">
    <name type="scientific">Spirodela intermedia</name>
    <name type="common">Intermediate duckweed</name>
    <dbReference type="NCBI Taxonomy" id="51605"/>
    <lineage>
        <taxon>Eukaryota</taxon>
        <taxon>Viridiplantae</taxon>
        <taxon>Streptophyta</taxon>
        <taxon>Embryophyta</taxon>
        <taxon>Tracheophyta</taxon>
        <taxon>Spermatophyta</taxon>
        <taxon>Magnoliopsida</taxon>
        <taxon>Liliopsida</taxon>
        <taxon>Araceae</taxon>
        <taxon>Lemnoideae</taxon>
        <taxon>Spirodela</taxon>
    </lineage>
</organism>
<dbReference type="GO" id="GO:0009451">
    <property type="term" value="P:RNA modification"/>
    <property type="evidence" value="ECO:0007669"/>
    <property type="project" value="InterPro"/>
</dbReference>
<feature type="repeat" description="PPR" evidence="2">
    <location>
        <begin position="592"/>
        <end position="627"/>
    </location>
</feature>
<evidence type="ECO:0000256" key="2">
    <source>
        <dbReference type="PROSITE-ProRule" id="PRU00708"/>
    </source>
</evidence>
<dbReference type="InterPro" id="IPR011990">
    <property type="entry name" value="TPR-like_helical_dom_sf"/>
</dbReference>
<feature type="compositionally biased region" description="Low complexity" evidence="3">
    <location>
        <begin position="34"/>
        <end position="49"/>
    </location>
</feature>
<dbReference type="PROSITE" id="PS51375">
    <property type="entry name" value="PPR"/>
    <property type="match status" value="5"/>
</dbReference>
<dbReference type="AlphaFoldDB" id="A0A7I8L9I5"/>
<gene>
    <name evidence="4" type="ORF">SI8410_12016616</name>
</gene>
<feature type="repeat" description="PPR" evidence="2">
    <location>
        <begin position="561"/>
        <end position="591"/>
    </location>
</feature>